<evidence type="ECO:0000256" key="1">
    <source>
        <dbReference type="ARBA" id="ARBA00023242"/>
    </source>
</evidence>
<dbReference type="GO" id="GO:0006351">
    <property type="term" value="P:DNA-templated transcription"/>
    <property type="evidence" value="ECO:0007669"/>
    <property type="project" value="InterPro"/>
</dbReference>
<dbReference type="RefSeq" id="XP_036627772.1">
    <property type="nucleotide sequence ID" value="XM_036780389.1"/>
</dbReference>
<dbReference type="PANTHER" id="PTHR46910">
    <property type="entry name" value="TRANSCRIPTION FACTOR PDR1"/>
    <property type="match status" value="1"/>
</dbReference>
<organism evidence="5 6">
    <name type="scientific">Pleurotus ostreatus</name>
    <name type="common">Oyster mushroom</name>
    <name type="synonym">White-rot fungus</name>
    <dbReference type="NCBI Taxonomy" id="5322"/>
    <lineage>
        <taxon>Eukaryota</taxon>
        <taxon>Fungi</taxon>
        <taxon>Dikarya</taxon>
        <taxon>Basidiomycota</taxon>
        <taxon>Agaricomycotina</taxon>
        <taxon>Agaricomycetes</taxon>
        <taxon>Agaricomycetidae</taxon>
        <taxon>Agaricales</taxon>
        <taxon>Pleurotineae</taxon>
        <taxon>Pleurotaceae</taxon>
        <taxon>Pleurotus</taxon>
    </lineage>
</organism>
<keyword evidence="2" id="KW-0175">Coiled coil</keyword>
<dbReference type="AlphaFoldDB" id="A0A8H6ZKR4"/>
<dbReference type="SMART" id="SM00906">
    <property type="entry name" value="Fungal_trans"/>
    <property type="match status" value="1"/>
</dbReference>
<dbReference type="VEuPathDB" id="FungiDB:PC9H_010897"/>
<dbReference type="InterPro" id="IPR036864">
    <property type="entry name" value="Zn2-C6_fun-type_DNA-bd_sf"/>
</dbReference>
<dbReference type="PANTHER" id="PTHR46910:SF38">
    <property type="entry name" value="ZN(2)-C6 FUNGAL-TYPE DOMAIN-CONTAINING PROTEIN"/>
    <property type="match status" value="1"/>
</dbReference>
<dbReference type="InterPro" id="IPR050987">
    <property type="entry name" value="AtrR-like"/>
</dbReference>
<dbReference type="GeneID" id="59380715"/>
<feature type="domain" description="Xylanolytic transcriptional activator regulatory" evidence="4">
    <location>
        <begin position="359"/>
        <end position="435"/>
    </location>
</feature>
<dbReference type="Proteomes" id="UP000623687">
    <property type="component" value="Unassembled WGS sequence"/>
</dbReference>
<dbReference type="CDD" id="cd12148">
    <property type="entry name" value="fungal_TF_MHR"/>
    <property type="match status" value="1"/>
</dbReference>
<keyword evidence="1" id="KW-0539">Nucleus</keyword>
<dbReference type="InterPro" id="IPR007219">
    <property type="entry name" value="XnlR_reg_dom"/>
</dbReference>
<dbReference type="GO" id="GO:0003677">
    <property type="term" value="F:DNA binding"/>
    <property type="evidence" value="ECO:0007669"/>
    <property type="project" value="InterPro"/>
</dbReference>
<dbReference type="GO" id="GO:0000981">
    <property type="term" value="F:DNA-binding transcription factor activity, RNA polymerase II-specific"/>
    <property type="evidence" value="ECO:0007669"/>
    <property type="project" value="InterPro"/>
</dbReference>
<protein>
    <recommendedName>
        <fullName evidence="4">Xylanolytic transcriptional activator regulatory domain-containing protein</fullName>
    </recommendedName>
</protein>
<dbReference type="GO" id="GO:0008270">
    <property type="term" value="F:zinc ion binding"/>
    <property type="evidence" value="ECO:0007669"/>
    <property type="project" value="InterPro"/>
</dbReference>
<reference evidence="5" key="1">
    <citation type="submission" date="2019-07" db="EMBL/GenBank/DDBJ databases">
        <authorList>
            <person name="Palmer J.M."/>
        </authorList>
    </citation>
    <scope>NUCLEOTIDE SEQUENCE</scope>
    <source>
        <strain evidence="5">PC9</strain>
    </source>
</reference>
<feature type="region of interest" description="Disordered" evidence="3">
    <location>
        <begin position="702"/>
        <end position="729"/>
    </location>
</feature>
<evidence type="ECO:0000256" key="2">
    <source>
        <dbReference type="SAM" id="Coils"/>
    </source>
</evidence>
<evidence type="ECO:0000256" key="3">
    <source>
        <dbReference type="SAM" id="MobiDB-lite"/>
    </source>
</evidence>
<keyword evidence="6" id="KW-1185">Reference proteome</keyword>
<sequence length="879" mass="97727">MSSTTHRDSTFAPFPGSKRRRLQGACDICRHKKSHDAQAFEIEMDAQMLILTGDSALMPGNRCSNCIAFDSECTHNLSKKQGPGNNILSASNQSYVTGLEERVKALERTIQELRRESNSVQEFEPDNADLQEEPPAEGVMMLGSECLPRPVFEKTSSASPPSQDSDGLDVDELADELKQLHILPVARFFGKSSGYALLNIAMGVKQEYTNLTSDNKPDISRAANDAAEKTHTTTSYQFPEPSLLDSLVETYFDTINLTIPLLHRPMFESQLAAKLHLQDHWFGSVVLAVCAIASRYSDDPRVIDEEGMDPSLSTGEKWFSQIPVVRQSFTMSEAPSLYELQFYSLAVLYYQGTANPQACWLMTGIGMRYAQEVGAHRRTSKVDRPTVQDELWKRAFWQVLSLFFSDRLLCAYVGRPCTIHAEDYDVEYPVEVDDEYWTNPDPELAFMQPPGKLSSITAFNLLIKLGEILGTVLRLLYPTNKSKLWMGVSGMGVNTERKIVAELDSQLNKWLDSVPELLRWKPQSDDPDIHSLSAHLFCTYYYIQILVHRPFISAKASGLSFPSLSICVNAARSCAHLLDSYMSFGFGIPAPTCQIVAFTASIVLLINIWGAKKSHISFNTDKEMADVYKLMHVLKVYETRWRVSGRLWDKINVLAKMDQLPFPESNTRSNKRPPPAQQASYTTPVTDDGIFTIADLLGSPTPTLSSAENSHIDVPTPLLGTPQTHSHADSNVFSSDELARLPVFNSITLPRWLTSDAVTGQVPSHAGQYSYASHLSSQPRPQVYQDEYFLNTPVAAYPALAVSPDETPNSQALRQASRPMMPTTVYDISPQNQAKVASEPFHLFDGTAGGGELWASAIGGFDLDVWNGYLASFDANPFV</sequence>
<feature type="coiled-coil region" evidence="2">
    <location>
        <begin position="96"/>
        <end position="123"/>
    </location>
</feature>
<dbReference type="EMBL" id="JACETU010000008">
    <property type="protein sequence ID" value="KAF7422740.1"/>
    <property type="molecule type" value="Genomic_DNA"/>
</dbReference>
<comment type="caution">
    <text evidence="5">The sequence shown here is derived from an EMBL/GenBank/DDBJ whole genome shotgun (WGS) entry which is preliminary data.</text>
</comment>
<feature type="region of interest" description="Disordered" evidence="3">
    <location>
        <begin position="662"/>
        <end position="683"/>
    </location>
</feature>
<evidence type="ECO:0000259" key="4">
    <source>
        <dbReference type="SMART" id="SM00906"/>
    </source>
</evidence>
<evidence type="ECO:0000313" key="6">
    <source>
        <dbReference type="Proteomes" id="UP000623687"/>
    </source>
</evidence>
<proteinExistence type="predicted"/>
<dbReference type="OrthoDB" id="4456959at2759"/>
<accession>A0A8H6ZKR4</accession>
<gene>
    <name evidence="5" type="ORF">PC9H_010897</name>
</gene>
<dbReference type="Gene3D" id="4.10.240.10">
    <property type="entry name" value="Zn(2)-C6 fungal-type DNA-binding domain"/>
    <property type="match status" value="1"/>
</dbReference>
<name>A0A8H6ZKR4_PLEOS</name>
<dbReference type="Pfam" id="PF04082">
    <property type="entry name" value="Fungal_trans"/>
    <property type="match status" value="1"/>
</dbReference>
<evidence type="ECO:0000313" key="5">
    <source>
        <dbReference type="EMBL" id="KAF7422740.1"/>
    </source>
</evidence>